<evidence type="ECO:0000256" key="1">
    <source>
        <dbReference type="SAM" id="MobiDB-lite"/>
    </source>
</evidence>
<protein>
    <submittedName>
        <fullName evidence="2">Uncharacterized protein</fullName>
    </submittedName>
</protein>
<sequence>MYYQKEIIKWLEQKNKLKKGKRSGRYVLLRFKRAVRESLWGELLCKVSLDGGVTSPTPGHKLISGTAQGMIDGSLYSLAPRGDPPTERTPKVRMLKRTIQNFHNVRLLLGRNDPVCADLARVFSQELQEREGKTLNSLEENQPNGANSLYDHVQYLPSEPLQRGVNDTLDIVDLMHLFNFYTSIEWHRFNFLIIILRCIISMGRSMADTNEQICVKFLQSCVNLRIEIKKNLKSQKGRSIWGLNKGAIHWGKFDHFGLVQNRVPSIHVSPCQMKRLNGKSSPKWSHSPKGLHNKFKLSQKEKNALQSLPPCGRGKSHLFHLTYAKWMKRKFKLELEMCNRLMEDCAYMILGRGGQLNDTYMKYVKVLHRGRLYLNGDESLKSFTAKLADYINAKCEYLSPDELISAVHYLTNARREAKRDTKVVDPKASTIQLTRAITRISQHLCISIQKKTNEYTVGEVCKVLSLCARNKHYDMNLLDGVTAYVVENLDQVSSRRLTRLAINIHDMLGYTHNGLLLAIVNRYRPPRPRGASRRDTPGESRSIRGGKRTHKRGCDKLHTIQEGGDSAPETVPRRNFQNVKISQLLRFIKVLIKNDIHLDEEWAHYFLSLIKKKFTHISRKDFPLLCYTMLHIQSREIIPSFFNPSSRYHIYKYFPVDQLANSLRLTPLIQIMLLLSTHIHHHNRRIFFCFFFKVLKKFCLQTDIPQDSSDGEEAFTHGDAFTGMSSSPHVRNDQSRKNVPPELSFYMHNLNFYERGNNNKYDKKKKKKKKQRLQNYIAKVPIPTCEEMKEKIIPFIKLTQPDYQRDVIMDETDGLRSNQGRKTACVYTVTTLGGDTSPNQQNNVKNKCSTRVTVPLGGDHTHRGDSPGGTNHSHVVMPCYTVADAEACMDATAKSLPKKTPLRLNNTAIGSRGRTTEPPMKKQSPHEGDYFENLANARSILWAIQNVLLHLAEENPNDCLLEDGSHKRCLSSRLNELTFTQLSLLHRTYALGCSYIDSSLSAQRSLNNERVVASSKLHKQVLSILAHMTTQDEIISELVHHPFQVDICLRRKPC</sequence>
<dbReference type="OrthoDB" id="383142at2759"/>
<dbReference type="Proteomes" id="UP000054561">
    <property type="component" value="Unassembled WGS sequence"/>
</dbReference>
<dbReference type="VEuPathDB" id="PlasmoDB:AK88_03033"/>
<feature type="region of interest" description="Disordered" evidence="1">
    <location>
        <begin position="526"/>
        <end position="550"/>
    </location>
</feature>
<dbReference type="GeneID" id="24268347"/>
<feature type="region of interest" description="Disordered" evidence="1">
    <location>
        <begin position="903"/>
        <end position="927"/>
    </location>
</feature>
<feature type="compositionally biased region" description="Basic and acidic residues" evidence="1">
    <location>
        <begin position="532"/>
        <end position="542"/>
    </location>
</feature>
<name>A0A0D9QK66_PLAFR</name>
<keyword evidence="3" id="KW-1185">Reference proteome</keyword>
<gene>
    <name evidence="2" type="ORF">AK88_03033</name>
</gene>
<evidence type="ECO:0000313" key="3">
    <source>
        <dbReference type="Proteomes" id="UP000054561"/>
    </source>
</evidence>
<reference evidence="2 3" key="1">
    <citation type="submission" date="2014-03" db="EMBL/GenBank/DDBJ databases">
        <title>The Genome Sequence of Plasmodium fragile nilgiri.</title>
        <authorList>
            <consortium name="The Broad Institute Genomics Platform"/>
            <consortium name="The Broad Institute Genome Sequencing Center for Infectious Disease"/>
            <person name="Neafsey D."/>
            <person name="Duraisingh M."/>
            <person name="Young S.K."/>
            <person name="Zeng Q."/>
            <person name="Gargeya S."/>
            <person name="Abouelleil A."/>
            <person name="Alvarado L."/>
            <person name="Chapman S.B."/>
            <person name="Gainer-Dewar J."/>
            <person name="Goldberg J."/>
            <person name="Griggs A."/>
            <person name="Gujja S."/>
            <person name="Hansen M."/>
            <person name="Howarth C."/>
            <person name="Imamovic A."/>
            <person name="Larimer J."/>
            <person name="Pearson M."/>
            <person name="Poon T.W."/>
            <person name="Priest M."/>
            <person name="Roberts A."/>
            <person name="Saif S."/>
            <person name="Shea T."/>
            <person name="Sykes S."/>
            <person name="Wortman J."/>
            <person name="Nusbaum C."/>
            <person name="Birren B."/>
        </authorList>
    </citation>
    <scope>NUCLEOTIDE SEQUENCE [LARGE SCALE GENOMIC DNA]</scope>
    <source>
        <strain evidence="3">nilgiri</strain>
    </source>
</reference>
<evidence type="ECO:0000313" key="2">
    <source>
        <dbReference type="EMBL" id="KJP87353.1"/>
    </source>
</evidence>
<proteinExistence type="predicted"/>
<accession>A0A0D9QK66</accession>
<organism evidence="2 3">
    <name type="scientific">Plasmodium fragile</name>
    <dbReference type="NCBI Taxonomy" id="5857"/>
    <lineage>
        <taxon>Eukaryota</taxon>
        <taxon>Sar</taxon>
        <taxon>Alveolata</taxon>
        <taxon>Apicomplexa</taxon>
        <taxon>Aconoidasida</taxon>
        <taxon>Haemosporida</taxon>
        <taxon>Plasmodiidae</taxon>
        <taxon>Plasmodium</taxon>
        <taxon>Plasmodium (Plasmodium)</taxon>
    </lineage>
</organism>
<dbReference type="OMA" id="PFQVDIC"/>
<dbReference type="EMBL" id="KQ001676">
    <property type="protein sequence ID" value="KJP87353.1"/>
    <property type="molecule type" value="Genomic_DNA"/>
</dbReference>
<dbReference type="RefSeq" id="XP_012336079.1">
    <property type="nucleotide sequence ID" value="XM_012480656.1"/>
</dbReference>
<dbReference type="AlphaFoldDB" id="A0A0D9QK66"/>